<gene>
    <name evidence="2" type="ORF">IPV26_12180</name>
</gene>
<feature type="domain" description="HNH" evidence="1">
    <location>
        <begin position="29"/>
        <end position="72"/>
    </location>
</feature>
<name>A0ABS3K0H2_9HYPH</name>
<evidence type="ECO:0000259" key="1">
    <source>
        <dbReference type="Pfam" id="PF01844"/>
    </source>
</evidence>
<sequence>MTQRSWLKWYKTKRWEARRQALFAEQPLCVKCLQREEITVANTADHITPHRGNPDLFWYGELQPLCAACHSRDKQLEEAGKVAVTFGADGYPLD</sequence>
<comment type="caution">
    <text evidence="2">The sequence shown here is derived from an EMBL/GenBank/DDBJ whole genome shotgun (WGS) entry which is preliminary data.</text>
</comment>
<accession>A0ABS3K0H2</accession>
<protein>
    <submittedName>
        <fullName evidence="2">HNH endonuclease</fullName>
    </submittedName>
</protein>
<dbReference type="Proteomes" id="UP000718278">
    <property type="component" value="Unassembled WGS sequence"/>
</dbReference>
<keyword evidence="2" id="KW-0255">Endonuclease</keyword>
<dbReference type="Gene3D" id="1.10.30.50">
    <property type="match status" value="1"/>
</dbReference>
<proteinExistence type="predicted"/>
<keyword evidence="2" id="KW-0378">Hydrolase</keyword>
<dbReference type="CDD" id="cd00085">
    <property type="entry name" value="HNHc"/>
    <property type="match status" value="1"/>
</dbReference>
<dbReference type="InterPro" id="IPR003615">
    <property type="entry name" value="HNH_nuc"/>
</dbReference>
<organism evidence="2 3">
    <name type="scientific">Brucella pituitosa</name>
    <dbReference type="NCBI Taxonomy" id="571256"/>
    <lineage>
        <taxon>Bacteria</taxon>
        <taxon>Pseudomonadati</taxon>
        <taxon>Pseudomonadota</taxon>
        <taxon>Alphaproteobacteria</taxon>
        <taxon>Hyphomicrobiales</taxon>
        <taxon>Brucellaceae</taxon>
        <taxon>Brucella/Ochrobactrum group</taxon>
        <taxon>Brucella</taxon>
    </lineage>
</organism>
<reference evidence="2 3" key="1">
    <citation type="submission" date="2020-10" db="EMBL/GenBank/DDBJ databases">
        <title>Genomic characterization of underground lake bacteria from Wind Cave National Park: Insight into the archetypical LuxI/LuxR and identification of LuxR solos.</title>
        <authorList>
            <person name="Wengert P.C."/>
            <person name="Savka M.A."/>
        </authorList>
    </citation>
    <scope>NUCLEOTIDE SEQUENCE [LARGE SCALE GENOMIC DNA]</scope>
    <source>
        <strain evidence="2 3">SD316</strain>
    </source>
</reference>
<dbReference type="GO" id="GO:0004519">
    <property type="term" value="F:endonuclease activity"/>
    <property type="evidence" value="ECO:0007669"/>
    <property type="project" value="UniProtKB-KW"/>
</dbReference>
<keyword evidence="3" id="KW-1185">Reference proteome</keyword>
<evidence type="ECO:0000313" key="3">
    <source>
        <dbReference type="Proteomes" id="UP000718278"/>
    </source>
</evidence>
<dbReference type="Pfam" id="PF01844">
    <property type="entry name" value="HNH"/>
    <property type="match status" value="1"/>
</dbReference>
<dbReference type="RefSeq" id="WP_207488885.1">
    <property type="nucleotide sequence ID" value="NZ_JADIJS010000002.1"/>
</dbReference>
<evidence type="ECO:0000313" key="2">
    <source>
        <dbReference type="EMBL" id="MBO1040421.1"/>
    </source>
</evidence>
<dbReference type="InterPro" id="IPR002711">
    <property type="entry name" value="HNH"/>
</dbReference>
<keyword evidence="2" id="KW-0540">Nuclease</keyword>
<dbReference type="EMBL" id="JADIJS010000002">
    <property type="protein sequence ID" value="MBO1040421.1"/>
    <property type="molecule type" value="Genomic_DNA"/>
</dbReference>